<dbReference type="Pfam" id="PF08100">
    <property type="entry name" value="Dimerisation"/>
    <property type="match status" value="1"/>
</dbReference>
<organism evidence="6 7">
    <name type="scientific">Phrynosoma platyrhinos</name>
    <name type="common">Desert horned lizard</name>
    <dbReference type="NCBI Taxonomy" id="52577"/>
    <lineage>
        <taxon>Eukaryota</taxon>
        <taxon>Metazoa</taxon>
        <taxon>Chordata</taxon>
        <taxon>Craniata</taxon>
        <taxon>Vertebrata</taxon>
        <taxon>Euteleostomi</taxon>
        <taxon>Lepidosauria</taxon>
        <taxon>Squamata</taxon>
        <taxon>Bifurcata</taxon>
        <taxon>Unidentata</taxon>
        <taxon>Episquamata</taxon>
        <taxon>Toxicofera</taxon>
        <taxon>Iguania</taxon>
        <taxon>Phrynosomatidae</taxon>
        <taxon>Phrynosomatinae</taxon>
        <taxon>Phrynosoma</taxon>
    </lineage>
</organism>
<evidence type="ECO:0000256" key="2">
    <source>
        <dbReference type="ARBA" id="ARBA00022679"/>
    </source>
</evidence>
<dbReference type="InterPro" id="IPR036388">
    <property type="entry name" value="WH-like_DNA-bd_sf"/>
</dbReference>
<dbReference type="PANTHER" id="PTHR11746">
    <property type="entry name" value="O-METHYLTRANSFERASE"/>
    <property type="match status" value="1"/>
</dbReference>
<name>A0ABQ7T4N2_PHRPL</name>
<evidence type="ECO:0000313" key="7">
    <source>
        <dbReference type="Proteomes" id="UP000826234"/>
    </source>
</evidence>
<reference evidence="6 7" key="1">
    <citation type="journal article" date="2022" name="Gigascience">
        <title>A chromosome-level genome assembly and annotation of the desert horned lizard, Phrynosoma platyrhinos, provides insight into chromosomal rearrangements among reptiles.</title>
        <authorList>
            <person name="Koochekian N."/>
            <person name="Ascanio A."/>
            <person name="Farleigh K."/>
            <person name="Card D.C."/>
            <person name="Schield D.R."/>
            <person name="Castoe T.A."/>
            <person name="Jezkova T."/>
        </authorList>
    </citation>
    <scope>NUCLEOTIDE SEQUENCE [LARGE SCALE GENOMIC DNA]</scope>
    <source>
        <strain evidence="6">NK-2021</strain>
    </source>
</reference>
<evidence type="ECO:0000256" key="3">
    <source>
        <dbReference type="ARBA" id="ARBA00022691"/>
    </source>
</evidence>
<keyword evidence="3" id="KW-0949">S-adenosyl-L-methionine</keyword>
<dbReference type="InterPro" id="IPR001077">
    <property type="entry name" value="COMT_C"/>
</dbReference>
<dbReference type="InterPro" id="IPR012967">
    <property type="entry name" value="COMT_dimerisation"/>
</dbReference>
<evidence type="ECO:0000313" key="6">
    <source>
        <dbReference type="EMBL" id="KAH0624609.1"/>
    </source>
</evidence>
<dbReference type="Proteomes" id="UP000826234">
    <property type="component" value="Unassembled WGS sequence"/>
</dbReference>
<protein>
    <submittedName>
        <fullName evidence="6">Uncharacterized protein</fullName>
    </submittedName>
</protein>
<evidence type="ECO:0000259" key="5">
    <source>
        <dbReference type="Pfam" id="PF08100"/>
    </source>
</evidence>
<evidence type="ECO:0000256" key="1">
    <source>
        <dbReference type="ARBA" id="ARBA00022603"/>
    </source>
</evidence>
<keyword evidence="1" id="KW-0489">Methyltransferase</keyword>
<dbReference type="SUPFAM" id="SSF53335">
    <property type="entry name" value="S-adenosyl-L-methionine-dependent methyltransferases"/>
    <property type="match status" value="1"/>
</dbReference>
<gene>
    <name evidence="6" type="ORF">JD844_032258</name>
</gene>
<keyword evidence="7" id="KW-1185">Reference proteome</keyword>
<comment type="caution">
    <text evidence="6">The sequence shown here is derived from an EMBL/GenBank/DDBJ whole genome shotgun (WGS) entry which is preliminary data.</text>
</comment>
<sequence length="219" mass="24650">MESGELLTSEVIAKRLGTSHVGMEKLLEACVGLNFLRVEKKGNKGLYGNTTLANLYLAKSSVKSQYYYMQLHSEVIYPCLQYLTDAVREGKSQIKSIYGPSAKDFFDALYSSEERMQKYFWALQNTWNMFGREVMTAFDLSHFQLICDLGGGGVLVVESILNDDRSGPLEAHFNSIKLLLNTDGKIRTLSEHNELFSTAGFKKVQAKKGRFYGTVLGRK</sequence>
<dbReference type="Gene3D" id="1.10.10.10">
    <property type="entry name" value="Winged helix-like DNA-binding domain superfamily/Winged helix DNA-binding domain"/>
    <property type="match status" value="1"/>
</dbReference>
<evidence type="ECO:0000259" key="4">
    <source>
        <dbReference type="Pfam" id="PF00891"/>
    </source>
</evidence>
<dbReference type="Pfam" id="PF00891">
    <property type="entry name" value="Methyltransf_2"/>
    <property type="match status" value="1"/>
</dbReference>
<proteinExistence type="predicted"/>
<accession>A0ABQ7T4N2</accession>
<keyword evidence="2" id="KW-0808">Transferase</keyword>
<feature type="domain" description="O-methyltransferase dimerisation" evidence="5">
    <location>
        <begin position="3"/>
        <end position="58"/>
    </location>
</feature>
<dbReference type="EMBL" id="JAIPUX010001232">
    <property type="protein sequence ID" value="KAH0624609.1"/>
    <property type="molecule type" value="Genomic_DNA"/>
</dbReference>
<dbReference type="InterPro" id="IPR029063">
    <property type="entry name" value="SAM-dependent_MTases_sf"/>
</dbReference>
<feature type="domain" description="O-methyltransferase C-terminal" evidence="4">
    <location>
        <begin position="81"/>
        <end position="152"/>
    </location>
</feature>
<dbReference type="InterPro" id="IPR016461">
    <property type="entry name" value="COMT-like"/>
</dbReference>
<dbReference type="Gene3D" id="3.40.50.150">
    <property type="entry name" value="Vaccinia Virus protein VP39"/>
    <property type="match status" value="2"/>
</dbReference>